<accession>A0A8J3F371</accession>
<sequence>MNTSIIQGESLLKEIPSGITPGVPYTPPELFIALYADYAKTHETALIPFSSMFVPATLNERCEHVIFLNSATMRALVAEVIEFGSDYNPQTWNTESPYQIPDGFPAAPTGCWVAVEQVRETVIDIEAYNKIRYRRVGKELVEVTPLSREFMSAHSSHTEMIIAPRA</sequence>
<proteinExistence type="predicted"/>
<dbReference type="Proteomes" id="UP000619536">
    <property type="component" value="Unassembled WGS sequence"/>
</dbReference>
<keyword evidence="2" id="KW-1185">Reference proteome</keyword>
<reference evidence="1" key="2">
    <citation type="submission" date="2020-09" db="EMBL/GenBank/DDBJ databases">
        <authorList>
            <person name="Sun Q."/>
            <person name="Sedlacek I."/>
        </authorList>
    </citation>
    <scope>NUCLEOTIDE SEQUENCE</scope>
    <source>
        <strain evidence="1">CCM 8606</strain>
    </source>
</reference>
<comment type="caution">
    <text evidence="1">The sequence shown here is derived from an EMBL/GenBank/DDBJ whole genome shotgun (WGS) entry which is preliminary data.</text>
</comment>
<name>A0A8J3F371_9BIFI</name>
<evidence type="ECO:0000313" key="1">
    <source>
        <dbReference type="EMBL" id="GGI15276.1"/>
    </source>
</evidence>
<organism evidence="1 2">
    <name type="scientific">Galliscardovia ingluviei</name>
    <dbReference type="NCBI Taxonomy" id="1769422"/>
    <lineage>
        <taxon>Bacteria</taxon>
        <taxon>Bacillati</taxon>
        <taxon>Actinomycetota</taxon>
        <taxon>Actinomycetes</taxon>
        <taxon>Bifidobacteriales</taxon>
        <taxon>Bifidobacteriaceae</taxon>
        <taxon>Galliscardovia</taxon>
    </lineage>
</organism>
<dbReference type="RefSeq" id="WP_188355680.1">
    <property type="nucleotide sequence ID" value="NZ_BMDH01000006.1"/>
</dbReference>
<dbReference type="EMBL" id="BMDH01000006">
    <property type="protein sequence ID" value="GGI15276.1"/>
    <property type="molecule type" value="Genomic_DNA"/>
</dbReference>
<protein>
    <submittedName>
        <fullName evidence="1">Uncharacterized protein</fullName>
    </submittedName>
</protein>
<evidence type="ECO:0000313" key="2">
    <source>
        <dbReference type="Proteomes" id="UP000619536"/>
    </source>
</evidence>
<dbReference type="AlphaFoldDB" id="A0A8J3F371"/>
<gene>
    <name evidence="1" type="ORF">GCM10007377_15090</name>
</gene>
<reference evidence="1" key="1">
    <citation type="journal article" date="2014" name="Int. J. Syst. Evol. Microbiol.">
        <title>Complete genome sequence of Corynebacterium casei LMG S-19264T (=DSM 44701T), isolated from a smear-ripened cheese.</title>
        <authorList>
            <consortium name="US DOE Joint Genome Institute (JGI-PGF)"/>
            <person name="Walter F."/>
            <person name="Albersmeier A."/>
            <person name="Kalinowski J."/>
            <person name="Ruckert C."/>
        </authorList>
    </citation>
    <scope>NUCLEOTIDE SEQUENCE</scope>
    <source>
        <strain evidence="1">CCM 8606</strain>
    </source>
</reference>